<dbReference type="AlphaFoldDB" id="A0A3L6RCT5"/>
<dbReference type="STRING" id="4540.A0A3L6RCT5"/>
<feature type="domain" description="F-box protein At3g26010-like beta-propeller" evidence="1">
    <location>
        <begin position="140"/>
        <end position="277"/>
    </location>
</feature>
<organism evidence="2 3">
    <name type="scientific">Panicum miliaceum</name>
    <name type="common">Proso millet</name>
    <name type="synonym">Broomcorn millet</name>
    <dbReference type="NCBI Taxonomy" id="4540"/>
    <lineage>
        <taxon>Eukaryota</taxon>
        <taxon>Viridiplantae</taxon>
        <taxon>Streptophyta</taxon>
        <taxon>Embryophyta</taxon>
        <taxon>Tracheophyta</taxon>
        <taxon>Spermatophyta</taxon>
        <taxon>Magnoliopsida</taxon>
        <taxon>Liliopsida</taxon>
        <taxon>Poales</taxon>
        <taxon>Poaceae</taxon>
        <taxon>PACMAD clade</taxon>
        <taxon>Panicoideae</taxon>
        <taxon>Panicodae</taxon>
        <taxon>Paniceae</taxon>
        <taxon>Panicinae</taxon>
        <taxon>Panicum</taxon>
        <taxon>Panicum sect. Panicum</taxon>
    </lineage>
</organism>
<reference evidence="3" key="1">
    <citation type="journal article" date="2019" name="Nat. Commun.">
        <title>The genome of broomcorn millet.</title>
        <authorList>
            <person name="Zou C."/>
            <person name="Miki D."/>
            <person name="Li D."/>
            <person name="Tang Q."/>
            <person name="Xiao L."/>
            <person name="Rajput S."/>
            <person name="Deng P."/>
            <person name="Jia W."/>
            <person name="Huang R."/>
            <person name="Zhang M."/>
            <person name="Sun Y."/>
            <person name="Hu J."/>
            <person name="Fu X."/>
            <person name="Schnable P.S."/>
            <person name="Li F."/>
            <person name="Zhang H."/>
            <person name="Feng B."/>
            <person name="Zhu X."/>
            <person name="Liu R."/>
            <person name="Schnable J.C."/>
            <person name="Zhu J.-K."/>
            <person name="Zhang H."/>
        </authorList>
    </citation>
    <scope>NUCLEOTIDE SEQUENCE [LARGE SCALE GENOMIC DNA]</scope>
</reference>
<dbReference type="Proteomes" id="UP000275267">
    <property type="component" value="Unassembled WGS sequence"/>
</dbReference>
<dbReference type="InterPro" id="IPR056592">
    <property type="entry name" value="Beta-prop_At3g26010-like"/>
</dbReference>
<comment type="caution">
    <text evidence="2">The sequence shown here is derived from an EMBL/GenBank/DDBJ whole genome shotgun (WGS) entry which is preliminary data.</text>
</comment>
<protein>
    <recommendedName>
        <fullName evidence="1">F-box protein At3g26010-like beta-propeller domain-containing protein</fullName>
    </recommendedName>
</protein>
<gene>
    <name evidence="2" type="ORF">C2845_PM06G28370</name>
</gene>
<dbReference type="PANTHER" id="PTHR31672">
    <property type="entry name" value="BNACNNG10540D PROTEIN"/>
    <property type="match status" value="1"/>
</dbReference>
<dbReference type="OrthoDB" id="765391at2759"/>
<accession>A0A3L6RCT5</accession>
<dbReference type="Pfam" id="PF24750">
    <property type="entry name" value="b-prop_At3g26010-like"/>
    <property type="match status" value="1"/>
</dbReference>
<dbReference type="EMBL" id="PQIB02000009">
    <property type="protein sequence ID" value="RLN00629.1"/>
    <property type="molecule type" value="Genomic_DNA"/>
</dbReference>
<dbReference type="InterPro" id="IPR050796">
    <property type="entry name" value="SCF_F-box_component"/>
</dbReference>
<sequence length="393" mass="43189">MRHGVDVAGAGGSALLGARASGSEQGATSGSSGATGAGAVACRGGFLGSCINNKGSFSLLASTNGLLCVQYIPDDKRHRVRTILIANPATQQAQPIPGAAQHLIQGRVVGLVFDPPNEPNSNEEHKIDQPKEEFSAKENKFKIVQAIPIKNTSYTTVEFRLFSSDTGRWVMSNTIVNANIKEDECDKVVYASGVLYWDYQDNLLWFDVSRSSGGIIKMPWMLQGSKSEKWDHRSIDTSINDVLVCTTITKDGLAIYRLVEGGVRYWELMHKKEWKTIMEVSGDAFQFCHSMKLRNCWQSEFYERCLVRPFGLESGRWLYLGVSEKWDTLDKVLLCDLESGKVEDLGRDLSDQFNLMSIFGYRNSMAALPPIAVPPLLGGICDGNPGGCICAVK</sequence>
<proteinExistence type="predicted"/>
<evidence type="ECO:0000313" key="2">
    <source>
        <dbReference type="EMBL" id="RLN00629.1"/>
    </source>
</evidence>
<name>A0A3L6RCT5_PANMI</name>
<evidence type="ECO:0000313" key="3">
    <source>
        <dbReference type="Proteomes" id="UP000275267"/>
    </source>
</evidence>
<evidence type="ECO:0000259" key="1">
    <source>
        <dbReference type="Pfam" id="PF24750"/>
    </source>
</evidence>
<dbReference type="PANTHER" id="PTHR31672:SF9">
    <property type="entry name" value="F-BOX DOMAIN-CONTAINING PROTEIN"/>
    <property type="match status" value="1"/>
</dbReference>
<keyword evidence="3" id="KW-1185">Reference proteome</keyword>